<dbReference type="STRING" id="203124.Tery_1643"/>
<keyword evidence="6" id="KW-0819">tRNA processing</keyword>
<evidence type="ECO:0000256" key="3">
    <source>
        <dbReference type="ARBA" id="ARBA00012584"/>
    </source>
</evidence>
<evidence type="ECO:0000256" key="2">
    <source>
        <dbReference type="ARBA" id="ARBA00007663"/>
    </source>
</evidence>
<dbReference type="GO" id="GO:0005737">
    <property type="term" value="C:cytoplasm"/>
    <property type="evidence" value="ECO:0007669"/>
    <property type="project" value="UniProtKB-SubCell"/>
</dbReference>
<comment type="subcellular location">
    <subcellularLocation>
        <location evidence="1">Cytoplasm</location>
    </subcellularLocation>
</comment>
<evidence type="ECO:0000256" key="5">
    <source>
        <dbReference type="ARBA" id="ARBA00022679"/>
    </source>
</evidence>
<organism evidence="13">
    <name type="scientific">Trichodesmium erythraeum (strain IMS101)</name>
    <dbReference type="NCBI Taxonomy" id="203124"/>
    <lineage>
        <taxon>Bacteria</taxon>
        <taxon>Bacillati</taxon>
        <taxon>Cyanobacteriota</taxon>
        <taxon>Cyanophyceae</taxon>
        <taxon>Oscillatoriophycideae</taxon>
        <taxon>Oscillatoriales</taxon>
        <taxon>Microcoleaceae</taxon>
        <taxon>Trichodesmium</taxon>
    </lineage>
</organism>
<dbReference type="GO" id="GO:0000049">
    <property type="term" value="F:tRNA binding"/>
    <property type="evidence" value="ECO:0007669"/>
    <property type="project" value="TreeGrafter"/>
</dbReference>
<dbReference type="eggNOG" id="COG0009">
    <property type="taxonomic scope" value="Bacteria"/>
</dbReference>
<dbReference type="SUPFAM" id="SSF55821">
    <property type="entry name" value="YrdC/RibB"/>
    <property type="match status" value="1"/>
</dbReference>
<keyword evidence="8" id="KW-0547">Nucleotide-binding</keyword>
<evidence type="ECO:0000256" key="7">
    <source>
        <dbReference type="ARBA" id="ARBA00022695"/>
    </source>
</evidence>
<evidence type="ECO:0000256" key="6">
    <source>
        <dbReference type="ARBA" id="ARBA00022694"/>
    </source>
</evidence>
<dbReference type="GO" id="GO:0061710">
    <property type="term" value="F:L-threonylcarbamoyladenylate synthase"/>
    <property type="evidence" value="ECO:0007669"/>
    <property type="project" value="UniProtKB-EC"/>
</dbReference>
<dbReference type="HOGENOM" id="CLU_031397_3_1_3"/>
<accession>Q115A7</accession>
<gene>
    <name evidence="13" type="ordered locus">Tery_1643</name>
</gene>
<reference evidence="13" key="1">
    <citation type="submission" date="2006-06" db="EMBL/GenBank/DDBJ databases">
        <title>Complete sequence of Trichodesmium erythraeum IMS101.</title>
        <authorList>
            <consortium name="US DOE Joint Genome Institute"/>
            <person name="Copeland A."/>
            <person name="Lucas S."/>
            <person name="Lapidus A."/>
            <person name="Barry K."/>
            <person name="Detter J.C."/>
            <person name="Glavina del Rio T."/>
            <person name="Hammon N."/>
            <person name="Israni S."/>
            <person name="Dalin E."/>
            <person name="Tice H."/>
            <person name="Pitluck S."/>
            <person name="Kiss H."/>
            <person name="Munk A.C."/>
            <person name="Brettin T."/>
            <person name="Bruce D."/>
            <person name="Han C."/>
            <person name="Tapia R."/>
            <person name="Gilna P."/>
            <person name="Schmutz J."/>
            <person name="Larimer F."/>
            <person name="Land M."/>
            <person name="Hauser L."/>
            <person name="Kyrpides N."/>
            <person name="Kim E."/>
            <person name="Richardson P."/>
        </authorList>
    </citation>
    <scope>NUCLEOTIDE SEQUENCE [LARGE SCALE GENOMIC DNA]</scope>
    <source>
        <strain evidence="13">IMS101</strain>
    </source>
</reference>
<name>Q115A7_TRIEI</name>
<evidence type="ECO:0000256" key="8">
    <source>
        <dbReference type="ARBA" id="ARBA00022741"/>
    </source>
</evidence>
<dbReference type="GO" id="GO:0006450">
    <property type="term" value="P:regulation of translational fidelity"/>
    <property type="evidence" value="ECO:0007669"/>
    <property type="project" value="TreeGrafter"/>
</dbReference>
<dbReference type="GO" id="GO:0003725">
    <property type="term" value="F:double-stranded RNA binding"/>
    <property type="evidence" value="ECO:0007669"/>
    <property type="project" value="InterPro"/>
</dbReference>
<evidence type="ECO:0000259" key="12">
    <source>
        <dbReference type="PROSITE" id="PS51163"/>
    </source>
</evidence>
<sequence>MSLVSIETLIEGAISGNLVSFPTDTVPALAARPDRANLIFQVKGRSQDKPVILMGANAASLWPYICGSDQELQLWQRVAGKYWPGQLTLVLPASEMVPRVMNPVEGTTIGVRVPNCDIARKIMARTGPLATTSANISGQPTLGKMAEISRQFPEVLVVSLSQSEEIMLTSGVPSTVAKWNGIARWEILRQGAVKLKF</sequence>
<dbReference type="Pfam" id="PF01300">
    <property type="entry name" value="Sua5_yciO_yrdC"/>
    <property type="match status" value="1"/>
</dbReference>
<dbReference type="GO" id="GO:0008033">
    <property type="term" value="P:tRNA processing"/>
    <property type="evidence" value="ECO:0007669"/>
    <property type="project" value="UniProtKB-KW"/>
</dbReference>
<dbReference type="Gene3D" id="3.90.870.10">
    <property type="entry name" value="DHBP synthase"/>
    <property type="match status" value="1"/>
</dbReference>
<dbReference type="OrthoDB" id="9814580at2"/>
<keyword evidence="5" id="KW-0808">Transferase</keyword>
<dbReference type="PANTHER" id="PTHR17490:SF16">
    <property type="entry name" value="THREONYLCARBAMOYL-AMP SYNTHASE"/>
    <property type="match status" value="1"/>
</dbReference>
<dbReference type="EC" id="2.7.7.87" evidence="3"/>
<dbReference type="AlphaFoldDB" id="Q115A7"/>
<comment type="catalytic activity">
    <reaction evidence="11">
        <text>L-threonine + hydrogencarbonate + ATP = L-threonylcarbamoyladenylate + diphosphate + H2O</text>
        <dbReference type="Rhea" id="RHEA:36407"/>
        <dbReference type="ChEBI" id="CHEBI:15377"/>
        <dbReference type="ChEBI" id="CHEBI:17544"/>
        <dbReference type="ChEBI" id="CHEBI:30616"/>
        <dbReference type="ChEBI" id="CHEBI:33019"/>
        <dbReference type="ChEBI" id="CHEBI:57926"/>
        <dbReference type="ChEBI" id="CHEBI:73682"/>
        <dbReference type="EC" id="2.7.7.87"/>
    </reaction>
</comment>
<feature type="domain" description="YrdC-like" evidence="12">
    <location>
        <begin position="3"/>
        <end position="193"/>
    </location>
</feature>
<dbReference type="KEGG" id="ter:Tery_1643"/>
<dbReference type="RefSeq" id="WP_011611292.1">
    <property type="nucleotide sequence ID" value="NC_008312.1"/>
</dbReference>
<proteinExistence type="inferred from homology"/>
<keyword evidence="4" id="KW-0963">Cytoplasm</keyword>
<evidence type="ECO:0000256" key="10">
    <source>
        <dbReference type="ARBA" id="ARBA00029774"/>
    </source>
</evidence>
<keyword evidence="7" id="KW-0548">Nucleotidyltransferase</keyword>
<evidence type="ECO:0000256" key="4">
    <source>
        <dbReference type="ARBA" id="ARBA00022490"/>
    </source>
</evidence>
<evidence type="ECO:0000313" key="13">
    <source>
        <dbReference type="EMBL" id="ABG50917.1"/>
    </source>
</evidence>
<evidence type="ECO:0000256" key="11">
    <source>
        <dbReference type="ARBA" id="ARBA00048366"/>
    </source>
</evidence>
<evidence type="ECO:0000256" key="1">
    <source>
        <dbReference type="ARBA" id="ARBA00004496"/>
    </source>
</evidence>
<keyword evidence="9" id="KW-0067">ATP-binding</keyword>
<dbReference type="PROSITE" id="PS51163">
    <property type="entry name" value="YRDC"/>
    <property type="match status" value="1"/>
</dbReference>
<protein>
    <recommendedName>
        <fullName evidence="10">L-threonylcarbamoyladenylate synthase</fullName>
        <ecNumber evidence="3">2.7.7.87</ecNumber>
    </recommendedName>
    <alternativeName>
        <fullName evidence="10">L-threonylcarbamoyladenylate synthase</fullName>
    </alternativeName>
</protein>
<dbReference type="InterPro" id="IPR050156">
    <property type="entry name" value="TC-AMP_synthase_SUA5"/>
</dbReference>
<dbReference type="PANTHER" id="PTHR17490">
    <property type="entry name" value="SUA5"/>
    <property type="match status" value="1"/>
</dbReference>
<dbReference type="GO" id="GO:0005524">
    <property type="term" value="F:ATP binding"/>
    <property type="evidence" value="ECO:0007669"/>
    <property type="project" value="UniProtKB-KW"/>
</dbReference>
<evidence type="ECO:0000256" key="9">
    <source>
        <dbReference type="ARBA" id="ARBA00022840"/>
    </source>
</evidence>
<comment type="similarity">
    <text evidence="2">Belongs to the SUA5 family.</text>
</comment>
<dbReference type="EMBL" id="CP000393">
    <property type="protein sequence ID" value="ABG50917.1"/>
    <property type="molecule type" value="Genomic_DNA"/>
</dbReference>
<dbReference type="InterPro" id="IPR017945">
    <property type="entry name" value="DHBP_synth_RibB-like_a/b_dom"/>
</dbReference>
<dbReference type="InterPro" id="IPR006070">
    <property type="entry name" value="Sua5-like_dom"/>
</dbReference>